<proteinExistence type="predicted"/>
<gene>
    <name evidence="2" type="ORF">ABB34_05235</name>
</gene>
<dbReference type="PATRIC" id="fig|659018.3.peg.954"/>
<dbReference type="EMBL" id="LDJP01000026">
    <property type="protein sequence ID" value="KRG87202.1"/>
    <property type="molecule type" value="Genomic_DNA"/>
</dbReference>
<dbReference type="InterPro" id="IPR011990">
    <property type="entry name" value="TPR-like_helical_dom_sf"/>
</dbReference>
<sequence>MPPQLIYRKGWALLGYLAAEPERRHSRLALAMLLWPQLGESQAMTNLRQVLCNLNRYCRGELGPRVLCVERDGVALRRAGRAVFDIDRLAGEPAEVLAILEGQHIFLAGMDDVAGVDFRAWLESTRLALEAELVGVAERHCDRMLVAGSWDAALHMARLLLQRDAWNEAHARRMMRAYAGHGMRAAAINAYARMQQALRRDLGVDPQDETRRLLAWICDGIDLAPVDAGLPHAPGRQDLRRALAV</sequence>
<evidence type="ECO:0000313" key="2">
    <source>
        <dbReference type="EMBL" id="KRG87202.1"/>
    </source>
</evidence>
<keyword evidence="3" id="KW-1185">Reference proteome</keyword>
<dbReference type="AlphaFoldDB" id="A0A0R0E724"/>
<dbReference type="Proteomes" id="UP000050940">
    <property type="component" value="Unassembled WGS sequence"/>
</dbReference>
<dbReference type="STRING" id="659018.ABB34_05235"/>
<dbReference type="Gene3D" id="1.25.40.10">
    <property type="entry name" value="Tetratricopeptide repeat domain"/>
    <property type="match status" value="1"/>
</dbReference>
<evidence type="ECO:0000313" key="3">
    <source>
        <dbReference type="Proteomes" id="UP000050940"/>
    </source>
</evidence>
<name>A0A0R0E724_9GAMM</name>
<evidence type="ECO:0000259" key="1">
    <source>
        <dbReference type="SMART" id="SM01043"/>
    </source>
</evidence>
<dbReference type="InterPro" id="IPR005158">
    <property type="entry name" value="BTAD"/>
</dbReference>
<reference evidence="2 3" key="1">
    <citation type="submission" date="2015-05" db="EMBL/GenBank/DDBJ databases">
        <title>Genome sequencing and analysis of members of genus Stenotrophomonas.</title>
        <authorList>
            <person name="Patil P.P."/>
            <person name="Midha S."/>
            <person name="Patil P.B."/>
        </authorList>
    </citation>
    <scope>NUCLEOTIDE SEQUENCE [LARGE SCALE GENOMIC DNA]</scope>
    <source>
        <strain evidence="2 3">JCM 16244</strain>
    </source>
</reference>
<protein>
    <recommendedName>
        <fullName evidence="1">Bacterial transcriptional activator domain-containing protein</fullName>
    </recommendedName>
</protein>
<dbReference type="SUPFAM" id="SSF48452">
    <property type="entry name" value="TPR-like"/>
    <property type="match status" value="1"/>
</dbReference>
<dbReference type="SMART" id="SM01043">
    <property type="entry name" value="BTAD"/>
    <property type="match status" value="1"/>
</dbReference>
<organism evidence="2 3">
    <name type="scientific">Stenotrophomonas daejeonensis</name>
    <dbReference type="NCBI Taxonomy" id="659018"/>
    <lineage>
        <taxon>Bacteria</taxon>
        <taxon>Pseudomonadati</taxon>
        <taxon>Pseudomonadota</taxon>
        <taxon>Gammaproteobacteria</taxon>
        <taxon>Lysobacterales</taxon>
        <taxon>Lysobacteraceae</taxon>
        <taxon>Stenotrophomonas</taxon>
    </lineage>
</organism>
<dbReference type="PANTHER" id="PTHR35807">
    <property type="entry name" value="TRANSCRIPTIONAL REGULATOR REDD-RELATED"/>
    <property type="match status" value="1"/>
</dbReference>
<accession>A0A0R0E724</accession>
<comment type="caution">
    <text evidence="2">The sequence shown here is derived from an EMBL/GenBank/DDBJ whole genome shotgun (WGS) entry which is preliminary data.</text>
</comment>
<dbReference type="Pfam" id="PF03704">
    <property type="entry name" value="BTAD"/>
    <property type="match status" value="1"/>
</dbReference>
<feature type="domain" description="Bacterial transcriptional activator" evidence="1">
    <location>
        <begin position="74"/>
        <end position="218"/>
    </location>
</feature>
<dbReference type="RefSeq" id="WP_057640202.1">
    <property type="nucleotide sequence ID" value="NZ_LDJP01000026.1"/>
</dbReference>
<dbReference type="InterPro" id="IPR051677">
    <property type="entry name" value="AfsR-DnrI-RedD_regulator"/>
</dbReference>